<protein>
    <submittedName>
        <fullName evidence="2">Uncharacterized protein</fullName>
    </submittedName>
</protein>
<reference evidence="2" key="2">
    <citation type="submission" date="2017-11" db="EMBL/GenBank/DDBJ databases">
        <title>Coralsnake Venomics: Analyses of Venom Gland Transcriptomes and Proteomes of Six Brazilian Taxa.</title>
        <authorList>
            <person name="Aird S.D."/>
            <person name="Jorge da Silva N."/>
            <person name="Qiu L."/>
            <person name="Villar-Briones A."/>
            <person name="Aparecida-Saddi V."/>
            <person name="Campos-Telles M.P."/>
            <person name="Grau M."/>
            <person name="Mikheyev A.S."/>
        </authorList>
    </citation>
    <scope>NUCLEOTIDE SEQUENCE</scope>
    <source>
        <tissue evidence="2">Venom_gland</tissue>
    </source>
</reference>
<proteinExistence type="predicted"/>
<evidence type="ECO:0000256" key="1">
    <source>
        <dbReference type="SAM" id="MobiDB-lite"/>
    </source>
</evidence>
<name>A0A2D4Q574_MICSU</name>
<accession>A0A2D4Q574</accession>
<feature type="region of interest" description="Disordered" evidence="1">
    <location>
        <begin position="1"/>
        <end position="49"/>
    </location>
</feature>
<organism evidence="2">
    <name type="scientific">Micrurus surinamensis</name>
    <name type="common">Surinam coral snake</name>
    <dbReference type="NCBI Taxonomy" id="129470"/>
    <lineage>
        <taxon>Eukaryota</taxon>
        <taxon>Metazoa</taxon>
        <taxon>Chordata</taxon>
        <taxon>Craniata</taxon>
        <taxon>Vertebrata</taxon>
        <taxon>Euteleostomi</taxon>
        <taxon>Lepidosauria</taxon>
        <taxon>Squamata</taxon>
        <taxon>Bifurcata</taxon>
        <taxon>Unidentata</taxon>
        <taxon>Episquamata</taxon>
        <taxon>Toxicofera</taxon>
        <taxon>Serpentes</taxon>
        <taxon>Colubroidea</taxon>
        <taxon>Elapidae</taxon>
        <taxon>Elapinae</taxon>
        <taxon>Micrurus</taxon>
    </lineage>
</organism>
<dbReference type="AlphaFoldDB" id="A0A2D4Q574"/>
<reference evidence="2" key="1">
    <citation type="submission" date="2017-07" db="EMBL/GenBank/DDBJ databases">
        <authorList>
            <person name="Mikheyev A."/>
            <person name="Grau M."/>
        </authorList>
    </citation>
    <scope>NUCLEOTIDE SEQUENCE</scope>
    <source>
        <tissue evidence="2">Venom_gland</tissue>
    </source>
</reference>
<evidence type="ECO:0000313" key="2">
    <source>
        <dbReference type="EMBL" id="LAB64666.1"/>
    </source>
</evidence>
<dbReference type="EMBL" id="IACN01111820">
    <property type="protein sequence ID" value="LAB64666.1"/>
    <property type="molecule type" value="Transcribed_RNA"/>
</dbReference>
<sequence length="99" mass="10985">MKTQNTKSKRNTNKQSSKPLDGFHPTLGFPGTLAKPGRQGFAKECQSGRQFQRKRVTTEKALLLGPIRSTFLGMATGSIPYLPTLMVCVDINGKRQSFR</sequence>